<feature type="region of interest" description="Disordered" evidence="1">
    <location>
        <begin position="123"/>
        <end position="150"/>
    </location>
</feature>
<organism evidence="2 3">
    <name type="scientific">Pleurodeles waltl</name>
    <name type="common">Iberian ribbed newt</name>
    <dbReference type="NCBI Taxonomy" id="8319"/>
    <lineage>
        <taxon>Eukaryota</taxon>
        <taxon>Metazoa</taxon>
        <taxon>Chordata</taxon>
        <taxon>Craniata</taxon>
        <taxon>Vertebrata</taxon>
        <taxon>Euteleostomi</taxon>
        <taxon>Amphibia</taxon>
        <taxon>Batrachia</taxon>
        <taxon>Caudata</taxon>
        <taxon>Salamandroidea</taxon>
        <taxon>Salamandridae</taxon>
        <taxon>Pleurodelinae</taxon>
        <taxon>Pleurodeles</taxon>
    </lineage>
</organism>
<gene>
    <name evidence="2" type="ORF">NDU88_010358</name>
</gene>
<protein>
    <submittedName>
        <fullName evidence="2">Uncharacterized protein</fullName>
    </submittedName>
</protein>
<dbReference type="EMBL" id="JANPWB010000011">
    <property type="protein sequence ID" value="KAJ1132028.1"/>
    <property type="molecule type" value="Genomic_DNA"/>
</dbReference>
<evidence type="ECO:0000256" key="1">
    <source>
        <dbReference type="SAM" id="MobiDB-lite"/>
    </source>
</evidence>
<proteinExistence type="predicted"/>
<dbReference type="Proteomes" id="UP001066276">
    <property type="component" value="Chromosome 7"/>
</dbReference>
<feature type="region of interest" description="Disordered" evidence="1">
    <location>
        <begin position="78"/>
        <end position="97"/>
    </location>
</feature>
<comment type="caution">
    <text evidence="2">The sequence shown here is derived from an EMBL/GenBank/DDBJ whole genome shotgun (WGS) entry which is preliminary data.</text>
</comment>
<evidence type="ECO:0000313" key="2">
    <source>
        <dbReference type="EMBL" id="KAJ1132028.1"/>
    </source>
</evidence>
<keyword evidence="3" id="KW-1185">Reference proteome</keyword>
<sequence length="185" mass="19591">MQLSHTSGGPGSLPPRLLAACGRPSTPPGRRPGSPLFKPLSPVQGRGRLASRGPHATSQREPEPLPLSLARARCLRYKSQPDQHPPHHRPGRTHSFSGHRGCWPEWPPPHLCSLGTSLLTSPQAGAGHIPRGQDSAAAQGPEGNPGLNRKRLSRLRAGSPLRGLLCVPTVLTSLAPHHQALPPAS</sequence>
<reference evidence="2" key="1">
    <citation type="journal article" date="2022" name="bioRxiv">
        <title>Sequencing and chromosome-scale assembly of the giantPleurodeles waltlgenome.</title>
        <authorList>
            <person name="Brown T."/>
            <person name="Elewa A."/>
            <person name="Iarovenko S."/>
            <person name="Subramanian E."/>
            <person name="Araus A.J."/>
            <person name="Petzold A."/>
            <person name="Susuki M."/>
            <person name="Suzuki K.-i.T."/>
            <person name="Hayashi T."/>
            <person name="Toyoda A."/>
            <person name="Oliveira C."/>
            <person name="Osipova E."/>
            <person name="Leigh N.D."/>
            <person name="Simon A."/>
            <person name="Yun M.H."/>
        </authorList>
    </citation>
    <scope>NUCLEOTIDE SEQUENCE</scope>
    <source>
        <strain evidence="2">20211129_DDA</strain>
        <tissue evidence="2">Liver</tissue>
    </source>
</reference>
<name>A0AAV7Q1P8_PLEWA</name>
<accession>A0AAV7Q1P8</accession>
<feature type="region of interest" description="Disordered" evidence="1">
    <location>
        <begin position="1"/>
        <end position="66"/>
    </location>
</feature>
<dbReference type="AlphaFoldDB" id="A0AAV7Q1P8"/>
<evidence type="ECO:0000313" key="3">
    <source>
        <dbReference type="Proteomes" id="UP001066276"/>
    </source>
</evidence>